<reference evidence="1" key="1">
    <citation type="journal article" date="2018" name="PLoS Negl. Trop. Dis.">
        <title>An insight into the salivary gland and fat body transcriptome of Panstrongylus lignarius (Hemiptera: Heteroptera), the main vector of Chagas disease in Peru.</title>
        <authorList>
            <person name="Nevoa J.C."/>
            <person name="Mendes M.T."/>
            <person name="da Silva M.V."/>
            <person name="Soares S.C."/>
            <person name="Oliveira C.J.F."/>
            <person name="Ribeiro J.M.C."/>
        </authorList>
    </citation>
    <scope>NUCLEOTIDE SEQUENCE</scope>
</reference>
<evidence type="ECO:0000313" key="1">
    <source>
        <dbReference type="EMBL" id="JAW15298.1"/>
    </source>
</evidence>
<protein>
    <submittedName>
        <fullName evidence="1">Putative secreted protein</fullName>
    </submittedName>
</protein>
<organism evidence="1">
    <name type="scientific">Panstrongylus lignarius</name>
    <dbReference type="NCBI Taxonomy" id="156445"/>
    <lineage>
        <taxon>Eukaryota</taxon>
        <taxon>Metazoa</taxon>
        <taxon>Ecdysozoa</taxon>
        <taxon>Arthropoda</taxon>
        <taxon>Hexapoda</taxon>
        <taxon>Insecta</taxon>
        <taxon>Pterygota</taxon>
        <taxon>Neoptera</taxon>
        <taxon>Paraneoptera</taxon>
        <taxon>Hemiptera</taxon>
        <taxon>Heteroptera</taxon>
        <taxon>Panheteroptera</taxon>
        <taxon>Cimicomorpha</taxon>
        <taxon>Reduviidae</taxon>
        <taxon>Triatominae</taxon>
        <taxon>Panstrongylus</taxon>
    </lineage>
</organism>
<sequence>MPVTRNFLIILLWNANGLNNHKQELDVAITRQTDTVIISVTHFSGRYYFNLNTVLLCKQCQTLFRSAIPRRAAQYNLAFSPKYLIIQ</sequence>
<proteinExistence type="predicted"/>
<dbReference type="EMBL" id="GFTR01001128">
    <property type="protein sequence ID" value="JAW15298.1"/>
    <property type="molecule type" value="Transcribed_RNA"/>
</dbReference>
<accession>A0A224XZ35</accession>
<dbReference type="AlphaFoldDB" id="A0A224XZ35"/>
<name>A0A224XZ35_9HEMI</name>